<gene>
    <name evidence="3" type="ORF">JR347_00545</name>
</gene>
<feature type="chain" id="PRO_5036940896" evidence="1">
    <location>
        <begin position="20"/>
        <end position="378"/>
    </location>
</feature>
<dbReference type="SUPFAM" id="SSF53807">
    <property type="entry name" value="Helical backbone' metal receptor"/>
    <property type="match status" value="1"/>
</dbReference>
<dbReference type="Gene3D" id="3.40.50.1980">
    <property type="entry name" value="Nitrogenase molybdenum iron protein domain"/>
    <property type="match status" value="2"/>
</dbReference>
<accession>A0A974WK33</accession>
<evidence type="ECO:0000259" key="2">
    <source>
        <dbReference type="PROSITE" id="PS50983"/>
    </source>
</evidence>
<dbReference type="CDD" id="cd01141">
    <property type="entry name" value="TroA_d"/>
    <property type="match status" value="1"/>
</dbReference>
<dbReference type="KEGG" id="fuv:JR347_00545"/>
<keyword evidence="4" id="KW-1185">Reference proteome</keyword>
<dbReference type="Pfam" id="PF01497">
    <property type="entry name" value="Peripla_BP_2"/>
    <property type="match status" value="1"/>
</dbReference>
<proteinExistence type="predicted"/>
<evidence type="ECO:0000313" key="3">
    <source>
        <dbReference type="EMBL" id="QSE97610.1"/>
    </source>
</evidence>
<feature type="domain" description="Fe/B12 periplasmic-binding" evidence="2">
    <location>
        <begin position="93"/>
        <end position="365"/>
    </location>
</feature>
<protein>
    <submittedName>
        <fullName evidence="3">ABC transporter substrate-binding protein</fullName>
    </submittedName>
</protein>
<dbReference type="RefSeq" id="WP_205722119.1">
    <property type="nucleotide sequence ID" value="NZ_CP070608.1"/>
</dbReference>
<dbReference type="PROSITE" id="PS50983">
    <property type="entry name" value="FE_B12_PBP"/>
    <property type="match status" value="1"/>
</dbReference>
<dbReference type="PROSITE" id="PS51257">
    <property type="entry name" value="PROKAR_LIPOPROTEIN"/>
    <property type="match status" value="1"/>
</dbReference>
<sequence>MNKLVLLILLILTASCSQTEQKKETKEIYASKSLELSYATGFDVEYYEGYKKVIVQKPFMNADNGLEYILSDDPESLPQELQSLKIIKTPIQSIVCTSTTHIPFLDYLGETNSLVGFPTTDYISSEKMRERIENGQVTELGVDKEMNIERLVELNPDMVMGYSINGDLGQFDKISQLGISTVMNAEYLEEHPLGRSEWIKFVAAFYNKEDRADSVFKVIEENYRNYQKIVARQNQRPTVLSGIVYGDTWYLPGGDNYAAKLIEDAGGDYLWSSDSTRGFLELSFESVYEKANEATFWIGVASFETLESIKKADVRYANFSAFKTGEVYTNNWRKGAKGGSEFLELGYLRPDLILADLIKIFHPEVLPEHELYFHKRLE</sequence>
<evidence type="ECO:0000256" key="1">
    <source>
        <dbReference type="SAM" id="SignalP"/>
    </source>
</evidence>
<dbReference type="EMBL" id="CP070608">
    <property type="protein sequence ID" value="QSE97610.1"/>
    <property type="molecule type" value="Genomic_DNA"/>
</dbReference>
<dbReference type="PANTHER" id="PTHR30535:SF34">
    <property type="entry name" value="MOLYBDATE-BINDING PROTEIN MOLA"/>
    <property type="match status" value="1"/>
</dbReference>
<dbReference type="AlphaFoldDB" id="A0A974WK33"/>
<dbReference type="InterPro" id="IPR002491">
    <property type="entry name" value="ABC_transptr_periplasmic_BD"/>
</dbReference>
<dbReference type="PANTHER" id="PTHR30535">
    <property type="entry name" value="VITAMIN B12-BINDING PROTEIN"/>
    <property type="match status" value="1"/>
</dbReference>
<dbReference type="InterPro" id="IPR050902">
    <property type="entry name" value="ABC_Transporter_SBP"/>
</dbReference>
<organism evidence="3 4">
    <name type="scientific">Fulvivirga lutea</name>
    <dbReference type="NCBI Taxonomy" id="2810512"/>
    <lineage>
        <taxon>Bacteria</taxon>
        <taxon>Pseudomonadati</taxon>
        <taxon>Bacteroidota</taxon>
        <taxon>Cytophagia</taxon>
        <taxon>Cytophagales</taxon>
        <taxon>Fulvivirgaceae</taxon>
        <taxon>Fulvivirga</taxon>
    </lineage>
</organism>
<dbReference type="GO" id="GO:0071281">
    <property type="term" value="P:cellular response to iron ion"/>
    <property type="evidence" value="ECO:0007669"/>
    <property type="project" value="TreeGrafter"/>
</dbReference>
<reference evidence="3" key="1">
    <citation type="submission" date="2021-02" db="EMBL/GenBank/DDBJ databases">
        <title>Fulvivirga sp. S481 isolated from sea water.</title>
        <authorList>
            <person name="Bae S.S."/>
            <person name="Baek K."/>
        </authorList>
    </citation>
    <scope>NUCLEOTIDE SEQUENCE</scope>
    <source>
        <strain evidence="3">S481</strain>
    </source>
</reference>
<feature type="signal peptide" evidence="1">
    <location>
        <begin position="1"/>
        <end position="19"/>
    </location>
</feature>
<keyword evidence="1" id="KW-0732">Signal</keyword>
<evidence type="ECO:0000313" key="4">
    <source>
        <dbReference type="Proteomes" id="UP000662783"/>
    </source>
</evidence>
<name>A0A974WK33_9BACT</name>
<dbReference type="Proteomes" id="UP000662783">
    <property type="component" value="Chromosome"/>
</dbReference>